<feature type="chain" id="PRO_5045437425" evidence="1">
    <location>
        <begin position="23"/>
        <end position="433"/>
    </location>
</feature>
<evidence type="ECO:0000256" key="1">
    <source>
        <dbReference type="SAM" id="SignalP"/>
    </source>
</evidence>
<dbReference type="PANTHER" id="PTHR48219">
    <property type="entry name" value="VACUOLAR PROTEIN SORTING-ASSOCIATED PROTEIN 62-RELATED"/>
    <property type="match status" value="1"/>
</dbReference>
<gene>
    <name evidence="2" type="ORF">PT974_11129</name>
</gene>
<dbReference type="Pfam" id="PF06101">
    <property type="entry name" value="Vps62"/>
    <property type="match status" value="1"/>
</dbReference>
<evidence type="ECO:0000313" key="3">
    <source>
        <dbReference type="Proteomes" id="UP001338125"/>
    </source>
</evidence>
<accession>A0ABR0S4D3</accession>
<dbReference type="EMBL" id="JAVFKD010000016">
    <property type="protein sequence ID" value="KAK5987014.1"/>
    <property type="molecule type" value="Genomic_DNA"/>
</dbReference>
<comment type="caution">
    <text evidence="2">The sequence shown here is derived from an EMBL/GenBank/DDBJ whole genome shotgun (WGS) entry which is preliminary data.</text>
</comment>
<proteinExistence type="predicted"/>
<protein>
    <submittedName>
        <fullName evidence="2">Uncharacterized protein</fullName>
    </submittedName>
</protein>
<dbReference type="InterPro" id="IPR009291">
    <property type="entry name" value="Vps62"/>
</dbReference>
<organism evidence="2 3">
    <name type="scientific">Cladobotryum mycophilum</name>
    <dbReference type="NCBI Taxonomy" id="491253"/>
    <lineage>
        <taxon>Eukaryota</taxon>
        <taxon>Fungi</taxon>
        <taxon>Dikarya</taxon>
        <taxon>Ascomycota</taxon>
        <taxon>Pezizomycotina</taxon>
        <taxon>Sordariomycetes</taxon>
        <taxon>Hypocreomycetidae</taxon>
        <taxon>Hypocreales</taxon>
        <taxon>Hypocreaceae</taxon>
        <taxon>Cladobotryum</taxon>
    </lineage>
</organism>
<dbReference type="PANTHER" id="PTHR48219:SF2">
    <property type="entry name" value="VACUOLAR PROTEIN SORTING-ASSOCIATED PROTEIN 62"/>
    <property type="match status" value="1"/>
</dbReference>
<keyword evidence="1" id="KW-0732">Signal</keyword>
<keyword evidence="3" id="KW-1185">Reference proteome</keyword>
<name>A0ABR0S4D3_9HYPO</name>
<feature type="signal peptide" evidence="1">
    <location>
        <begin position="1"/>
        <end position="22"/>
    </location>
</feature>
<dbReference type="Proteomes" id="UP001338125">
    <property type="component" value="Unassembled WGS sequence"/>
</dbReference>
<evidence type="ECO:0000313" key="2">
    <source>
        <dbReference type="EMBL" id="KAK5987014.1"/>
    </source>
</evidence>
<sequence>MKLTSITKLFVLFASSPISVHASPSEESPPFQNYGEIRVALTTTYQLGWGQQRSSGPLRLFIPKSPNESFRPLGSIALRENGDPNGKRATVIVALNPDKLNKSKPALVPPVGWIRIYFERATQNDEVGFLRAKCPNDYTSIGDVAVQIINNKLPDYSSIWCVRADLTLQGSFPAKPLWDDQSARNKNITVSIWKNQPVQKRIAGQRFLPLDSGTFVTSTSLEEPKISYNRVIVIDLPNNYLKFNAKPPEFTHNNIPSEGDIFEETGIANVTLPLTALFPANDRRIIYHLDNPFCRVSKFAAWIVKGVRVNDGTGDIIYNTTVTIGFSQEAVTTMQEELGMSVSAAAGFKLVSFDLSLNYQLTATNSRSYGKYGHTSSTEHIPIPANQFAVLFGKIIGIKAIYLDGGDLYEDSAVLKNELRVQKRPYINTKRVA</sequence>
<reference evidence="2 3" key="1">
    <citation type="submission" date="2024-01" db="EMBL/GenBank/DDBJ databases">
        <title>Complete genome of Cladobotryum mycophilum ATHUM6906.</title>
        <authorList>
            <person name="Christinaki A.C."/>
            <person name="Myridakis A.I."/>
            <person name="Kouvelis V.N."/>
        </authorList>
    </citation>
    <scope>NUCLEOTIDE SEQUENCE [LARGE SCALE GENOMIC DNA]</scope>
    <source>
        <strain evidence="2 3">ATHUM6906</strain>
    </source>
</reference>